<sequence length="183" mass="20134">MQAAEAAGYIKAETEWEECLRSAATTQMPSSIRRLYAQTLLYCHPTNPTHLWNLFRAQMRTRSRMAQESDYMLDLLSIRHIKTILLSNGSSLEDCGLGLIENSLVRECGNDAVNAAQERIVNAIVEASRLPKGTGNKLYFIDGKAGCGKTHTLNTLINLLEAEGKRVLATASTGIAATLLKHE</sequence>
<protein>
    <recommendedName>
        <fullName evidence="1">ATP-dependent DNA helicase</fullName>
        <ecNumber evidence="1">5.6.2.3</ecNumber>
    </recommendedName>
</protein>
<dbReference type="Gene3D" id="3.40.50.300">
    <property type="entry name" value="P-loop containing nucleotide triphosphate hydrolases"/>
    <property type="match status" value="1"/>
</dbReference>
<dbReference type="EMBL" id="UYRV01110581">
    <property type="protein sequence ID" value="VDN26083.1"/>
    <property type="molecule type" value="Genomic_DNA"/>
</dbReference>
<organism evidence="3 4">
    <name type="scientific">Cylicostephanus goldi</name>
    <name type="common">Nematode worm</name>
    <dbReference type="NCBI Taxonomy" id="71465"/>
    <lineage>
        <taxon>Eukaryota</taxon>
        <taxon>Metazoa</taxon>
        <taxon>Ecdysozoa</taxon>
        <taxon>Nematoda</taxon>
        <taxon>Chromadorea</taxon>
        <taxon>Rhabditida</taxon>
        <taxon>Rhabditina</taxon>
        <taxon>Rhabditomorpha</taxon>
        <taxon>Strongyloidea</taxon>
        <taxon>Strongylidae</taxon>
        <taxon>Cylicostephanus</taxon>
    </lineage>
</organism>
<dbReference type="GO" id="GO:0000723">
    <property type="term" value="P:telomere maintenance"/>
    <property type="evidence" value="ECO:0007669"/>
    <property type="project" value="InterPro"/>
</dbReference>
<dbReference type="GO" id="GO:0006281">
    <property type="term" value="P:DNA repair"/>
    <property type="evidence" value="ECO:0007669"/>
    <property type="project" value="UniProtKB-KW"/>
</dbReference>
<keyword evidence="1" id="KW-0234">DNA repair</keyword>
<keyword evidence="1" id="KW-0233">DNA recombination</keyword>
<keyword evidence="1" id="KW-0547">Nucleotide-binding</keyword>
<keyword evidence="1" id="KW-0227">DNA damage</keyword>
<evidence type="ECO:0000313" key="4">
    <source>
        <dbReference type="Proteomes" id="UP000271889"/>
    </source>
</evidence>
<accession>A0A3P7MQL7</accession>
<comment type="cofactor">
    <cofactor evidence="1">
        <name>Mg(2+)</name>
        <dbReference type="ChEBI" id="CHEBI:18420"/>
    </cofactor>
</comment>
<evidence type="ECO:0000259" key="2">
    <source>
        <dbReference type="Pfam" id="PF05970"/>
    </source>
</evidence>
<evidence type="ECO:0000256" key="1">
    <source>
        <dbReference type="RuleBase" id="RU363044"/>
    </source>
</evidence>
<comment type="similarity">
    <text evidence="1">Belongs to the helicase family.</text>
</comment>
<dbReference type="Pfam" id="PF05970">
    <property type="entry name" value="PIF1"/>
    <property type="match status" value="1"/>
</dbReference>
<keyword evidence="1" id="KW-0067">ATP-binding</keyword>
<dbReference type="SUPFAM" id="SSF52540">
    <property type="entry name" value="P-loop containing nucleoside triphosphate hydrolases"/>
    <property type="match status" value="1"/>
</dbReference>
<dbReference type="GO" id="GO:0005524">
    <property type="term" value="F:ATP binding"/>
    <property type="evidence" value="ECO:0007669"/>
    <property type="project" value="UniProtKB-KW"/>
</dbReference>
<proteinExistence type="inferred from homology"/>
<dbReference type="EC" id="5.6.2.3" evidence="1"/>
<reference evidence="3 4" key="1">
    <citation type="submission" date="2018-11" db="EMBL/GenBank/DDBJ databases">
        <authorList>
            <consortium name="Pathogen Informatics"/>
        </authorList>
    </citation>
    <scope>NUCLEOTIDE SEQUENCE [LARGE SCALE GENOMIC DNA]</scope>
</reference>
<keyword evidence="1" id="KW-0378">Hydrolase</keyword>
<evidence type="ECO:0000313" key="3">
    <source>
        <dbReference type="EMBL" id="VDN26083.1"/>
    </source>
</evidence>
<dbReference type="AlphaFoldDB" id="A0A3P7MQL7"/>
<feature type="domain" description="DNA helicase Pif1-like DEAD-box helicase" evidence="2">
    <location>
        <begin position="113"/>
        <end position="181"/>
    </location>
</feature>
<dbReference type="GO" id="GO:0006310">
    <property type="term" value="P:DNA recombination"/>
    <property type="evidence" value="ECO:0007669"/>
    <property type="project" value="UniProtKB-KW"/>
</dbReference>
<dbReference type="InterPro" id="IPR010285">
    <property type="entry name" value="DNA_helicase_pif1-like_DEAD"/>
</dbReference>
<dbReference type="InterPro" id="IPR027417">
    <property type="entry name" value="P-loop_NTPase"/>
</dbReference>
<name>A0A3P7MQL7_CYLGO</name>
<keyword evidence="4" id="KW-1185">Reference proteome</keyword>
<keyword evidence="1" id="KW-0347">Helicase</keyword>
<dbReference type="GO" id="GO:0043139">
    <property type="term" value="F:5'-3' DNA helicase activity"/>
    <property type="evidence" value="ECO:0007669"/>
    <property type="project" value="UniProtKB-EC"/>
</dbReference>
<dbReference type="PANTHER" id="PTHR10492">
    <property type="match status" value="1"/>
</dbReference>
<gene>
    <name evidence="3" type="ORF">CGOC_LOCUS10292</name>
</gene>
<dbReference type="GO" id="GO:0016887">
    <property type="term" value="F:ATP hydrolysis activity"/>
    <property type="evidence" value="ECO:0007669"/>
    <property type="project" value="RHEA"/>
</dbReference>
<comment type="catalytic activity">
    <reaction evidence="1">
        <text>ATP + H2O = ADP + phosphate + H(+)</text>
        <dbReference type="Rhea" id="RHEA:13065"/>
        <dbReference type="ChEBI" id="CHEBI:15377"/>
        <dbReference type="ChEBI" id="CHEBI:15378"/>
        <dbReference type="ChEBI" id="CHEBI:30616"/>
        <dbReference type="ChEBI" id="CHEBI:43474"/>
        <dbReference type="ChEBI" id="CHEBI:456216"/>
        <dbReference type="EC" id="5.6.2.3"/>
    </reaction>
</comment>
<dbReference type="Proteomes" id="UP000271889">
    <property type="component" value="Unassembled WGS sequence"/>
</dbReference>
<dbReference type="OrthoDB" id="6365921at2759"/>